<feature type="compositionally biased region" description="Basic and acidic residues" evidence="2">
    <location>
        <begin position="212"/>
        <end position="224"/>
    </location>
</feature>
<accession>A0A2I0AEW9</accession>
<feature type="compositionally biased region" description="Polar residues" evidence="2">
    <location>
        <begin position="303"/>
        <end position="318"/>
    </location>
</feature>
<feature type="coiled-coil region" evidence="1">
    <location>
        <begin position="78"/>
        <end position="115"/>
    </location>
</feature>
<proteinExistence type="predicted"/>
<keyword evidence="4" id="KW-1185">Reference proteome</keyword>
<dbReference type="PANTHER" id="PTHR34380:SF1">
    <property type="entry name" value="OS01G0221300 PROTEIN"/>
    <property type="match status" value="1"/>
</dbReference>
<organism evidence="3 4">
    <name type="scientific">Apostasia shenzhenica</name>
    <dbReference type="NCBI Taxonomy" id="1088818"/>
    <lineage>
        <taxon>Eukaryota</taxon>
        <taxon>Viridiplantae</taxon>
        <taxon>Streptophyta</taxon>
        <taxon>Embryophyta</taxon>
        <taxon>Tracheophyta</taxon>
        <taxon>Spermatophyta</taxon>
        <taxon>Magnoliopsida</taxon>
        <taxon>Liliopsida</taxon>
        <taxon>Asparagales</taxon>
        <taxon>Orchidaceae</taxon>
        <taxon>Apostasioideae</taxon>
        <taxon>Apostasia</taxon>
    </lineage>
</organism>
<feature type="compositionally biased region" description="Basic and acidic residues" evidence="2">
    <location>
        <begin position="282"/>
        <end position="295"/>
    </location>
</feature>
<evidence type="ECO:0000256" key="1">
    <source>
        <dbReference type="SAM" id="Coils"/>
    </source>
</evidence>
<evidence type="ECO:0000256" key="2">
    <source>
        <dbReference type="SAM" id="MobiDB-lite"/>
    </source>
</evidence>
<name>A0A2I0AEW9_9ASPA</name>
<feature type="compositionally biased region" description="Basic and acidic residues" evidence="2">
    <location>
        <begin position="349"/>
        <end position="358"/>
    </location>
</feature>
<dbReference type="STRING" id="1088818.A0A2I0AEW9"/>
<protein>
    <submittedName>
        <fullName evidence="3">Uncharacterized protein</fullName>
    </submittedName>
</protein>
<gene>
    <name evidence="3" type="ORF">AXF42_Ash021011</name>
</gene>
<dbReference type="PANTHER" id="PTHR34380">
    <property type="entry name" value="BNAA03G12380D PROTEIN"/>
    <property type="match status" value="1"/>
</dbReference>
<dbReference type="EMBL" id="KZ451986">
    <property type="protein sequence ID" value="PKA54092.1"/>
    <property type="molecule type" value="Genomic_DNA"/>
</dbReference>
<evidence type="ECO:0000313" key="4">
    <source>
        <dbReference type="Proteomes" id="UP000236161"/>
    </source>
</evidence>
<reference evidence="3 4" key="1">
    <citation type="journal article" date="2017" name="Nature">
        <title>The Apostasia genome and the evolution of orchids.</title>
        <authorList>
            <person name="Zhang G.Q."/>
            <person name="Liu K.W."/>
            <person name="Li Z."/>
            <person name="Lohaus R."/>
            <person name="Hsiao Y.Y."/>
            <person name="Niu S.C."/>
            <person name="Wang J.Y."/>
            <person name="Lin Y.C."/>
            <person name="Xu Q."/>
            <person name="Chen L.J."/>
            <person name="Yoshida K."/>
            <person name="Fujiwara S."/>
            <person name="Wang Z.W."/>
            <person name="Zhang Y.Q."/>
            <person name="Mitsuda N."/>
            <person name="Wang M."/>
            <person name="Liu G.H."/>
            <person name="Pecoraro L."/>
            <person name="Huang H.X."/>
            <person name="Xiao X.J."/>
            <person name="Lin M."/>
            <person name="Wu X.Y."/>
            <person name="Wu W.L."/>
            <person name="Chen Y.Y."/>
            <person name="Chang S.B."/>
            <person name="Sakamoto S."/>
            <person name="Ohme-Takagi M."/>
            <person name="Yagi M."/>
            <person name="Zeng S.J."/>
            <person name="Shen C.Y."/>
            <person name="Yeh C.M."/>
            <person name="Luo Y.B."/>
            <person name="Tsai W.C."/>
            <person name="Van de Peer Y."/>
            <person name="Liu Z.J."/>
        </authorList>
    </citation>
    <scope>NUCLEOTIDE SEQUENCE [LARGE SCALE GENOMIC DNA]</scope>
    <source>
        <strain evidence="4">cv. Shenzhen</strain>
        <tissue evidence="3">Stem</tissue>
    </source>
</reference>
<sequence>MDAPAPWDTDLIAFLSSFLRESDLEMAERILASRESSLKAEVKECVEEELFLKEVEKMESELRCRIFERESHALSVRCADLEEKVKTGEEIKRKLEEEKKRCALLEEVVAEWKKKHEQVVFRSSQLVEENMRLRSLLIQRGASLEVKFPPGVIVISDNDNQDEDVGNTEFLLTPTPKRKWRSRIVTSDTEDEDDADNIPIGKLKRFRRLSQAKEDNEELHDGRKATPSRRRRLFPWRESGRQAEESTVHSPFEEESLRHNHKGPSRSRAAVRRRLVYSDGRNGTKDKDDYEKEGDNLGGFIVSGSSDSYEGKPSCTQTSDEETIGNESGSESEGDSLGGFIVSGSSNSYEEKPSCSHDSDEETIGNGEESASDEELDGILAKIRREKEDSYKWDYEADMLASFARDPRLCMEAVCALYRMQTADEKSVKGTIELNNRGFNTCDAFRCFCLIWTSMIFCTGDQQWQSF</sequence>
<feature type="compositionally biased region" description="Basic residues" evidence="2">
    <location>
        <begin position="259"/>
        <end position="275"/>
    </location>
</feature>
<feature type="compositionally biased region" description="Basic and acidic residues" evidence="2">
    <location>
        <begin position="238"/>
        <end position="258"/>
    </location>
</feature>
<dbReference type="AlphaFoldDB" id="A0A2I0AEW9"/>
<dbReference type="Proteomes" id="UP000236161">
    <property type="component" value="Unassembled WGS sequence"/>
</dbReference>
<feature type="region of interest" description="Disordered" evidence="2">
    <location>
        <begin position="212"/>
        <end position="375"/>
    </location>
</feature>
<keyword evidence="1" id="KW-0175">Coiled coil</keyword>
<dbReference type="OrthoDB" id="1899721at2759"/>
<feature type="compositionally biased region" description="Acidic residues" evidence="2">
    <location>
        <begin position="319"/>
        <end position="334"/>
    </location>
</feature>
<evidence type="ECO:0000313" key="3">
    <source>
        <dbReference type="EMBL" id="PKA54092.1"/>
    </source>
</evidence>